<name>A0A2V3VWR7_9BACI</name>
<protein>
    <recommendedName>
        <fullName evidence="1">Transposase InsH N-terminal domain-containing protein</fullName>
    </recommendedName>
</protein>
<dbReference type="Proteomes" id="UP000247978">
    <property type="component" value="Unassembled WGS sequence"/>
</dbReference>
<dbReference type="EMBL" id="QJJQ01000008">
    <property type="protein sequence ID" value="PXW86372.1"/>
    <property type="molecule type" value="Genomic_DNA"/>
</dbReference>
<reference evidence="2 3" key="1">
    <citation type="submission" date="2018-05" db="EMBL/GenBank/DDBJ databases">
        <title>Genomic Encyclopedia of Type Strains, Phase IV (KMG-IV): sequencing the most valuable type-strain genomes for metagenomic binning, comparative biology and taxonomic classification.</title>
        <authorList>
            <person name="Goeker M."/>
        </authorList>
    </citation>
    <scope>NUCLEOTIDE SEQUENCE [LARGE SCALE GENOMIC DNA]</scope>
    <source>
        <strain evidence="2 3">DSM 28556</strain>
    </source>
</reference>
<dbReference type="AlphaFoldDB" id="A0A2V3VWR7"/>
<accession>A0A2V3VWR7</accession>
<evidence type="ECO:0000313" key="2">
    <source>
        <dbReference type="EMBL" id="PXW86372.1"/>
    </source>
</evidence>
<proteinExistence type="predicted"/>
<dbReference type="Pfam" id="PF05598">
    <property type="entry name" value="DUF772"/>
    <property type="match status" value="1"/>
</dbReference>
<organism evidence="2 3">
    <name type="scientific">Pseudogracilibacillus auburnensis</name>
    <dbReference type="NCBI Taxonomy" id="1494959"/>
    <lineage>
        <taxon>Bacteria</taxon>
        <taxon>Bacillati</taxon>
        <taxon>Bacillota</taxon>
        <taxon>Bacilli</taxon>
        <taxon>Bacillales</taxon>
        <taxon>Bacillaceae</taxon>
        <taxon>Pseudogracilibacillus</taxon>
    </lineage>
</organism>
<evidence type="ECO:0000313" key="3">
    <source>
        <dbReference type="Proteomes" id="UP000247978"/>
    </source>
</evidence>
<sequence length="72" mass="8481">MISGQAQFNLSPYSVIYDLVVPKDNFLRRMNELVDFTFVYEELESKYCLDNGRQAISPIRMFKSSEENHLQN</sequence>
<evidence type="ECO:0000259" key="1">
    <source>
        <dbReference type="Pfam" id="PF05598"/>
    </source>
</evidence>
<feature type="domain" description="Transposase InsH N-terminal" evidence="1">
    <location>
        <begin position="20"/>
        <end position="63"/>
    </location>
</feature>
<keyword evidence="3" id="KW-1185">Reference proteome</keyword>
<dbReference type="InterPro" id="IPR008490">
    <property type="entry name" value="Transposase_InsH_N"/>
</dbReference>
<gene>
    <name evidence="2" type="ORF">DFR56_108191</name>
</gene>
<comment type="caution">
    <text evidence="2">The sequence shown here is derived from an EMBL/GenBank/DDBJ whole genome shotgun (WGS) entry which is preliminary data.</text>
</comment>